<sequence length="131" mass="14500">MAVGNTPSGSRLEQNLTSCHFCHFAELWVMRGEARRALPPSMGRCGWLLWKAWFAYADMVVYGVAVLYRRWKGLTAVVEAFSSSTCTAGQPTLDVRSLPITFLSPRATRLVLLISKIEATVSTTLFVLCLA</sequence>
<evidence type="ECO:0000313" key="3">
    <source>
        <dbReference type="Proteomes" id="UP000799640"/>
    </source>
</evidence>
<evidence type="ECO:0000256" key="1">
    <source>
        <dbReference type="SAM" id="Phobius"/>
    </source>
</evidence>
<proteinExistence type="predicted"/>
<keyword evidence="1" id="KW-0472">Membrane</keyword>
<name>A0A6G1HMY7_9PEZI</name>
<evidence type="ECO:0000313" key="2">
    <source>
        <dbReference type="EMBL" id="KAF2397433.1"/>
    </source>
</evidence>
<dbReference type="Proteomes" id="UP000799640">
    <property type="component" value="Unassembled WGS sequence"/>
</dbReference>
<keyword evidence="3" id="KW-1185">Reference proteome</keyword>
<keyword evidence="1" id="KW-0812">Transmembrane</keyword>
<dbReference type="AlphaFoldDB" id="A0A6G1HMY7"/>
<keyword evidence="1" id="KW-1133">Transmembrane helix</keyword>
<protein>
    <submittedName>
        <fullName evidence="2">Uncharacterized protein</fullName>
    </submittedName>
</protein>
<reference evidence="2" key="1">
    <citation type="journal article" date="2020" name="Stud. Mycol.">
        <title>101 Dothideomycetes genomes: a test case for predicting lifestyles and emergence of pathogens.</title>
        <authorList>
            <person name="Haridas S."/>
            <person name="Albert R."/>
            <person name="Binder M."/>
            <person name="Bloem J."/>
            <person name="Labutti K."/>
            <person name="Salamov A."/>
            <person name="Andreopoulos B."/>
            <person name="Baker S."/>
            <person name="Barry K."/>
            <person name="Bills G."/>
            <person name="Bluhm B."/>
            <person name="Cannon C."/>
            <person name="Castanera R."/>
            <person name="Culley D."/>
            <person name="Daum C."/>
            <person name="Ezra D."/>
            <person name="Gonzalez J."/>
            <person name="Henrissat B."/>
            <person name="Kuo A."/>
            <person name="Liang C."/>
            <person name="Lipzen A."/>
            <person name="Lutzoni F."/>
            <person name="Magnuson J."/>
            <person name="Mondo S."/>
            <person name="Nolan M."/>
            <person name="Ohm R."/>
            <person name="Pangilinan J."/>
            <person name="Park H.-J."/>
            <person name="Ramirez L."/>
            <person name="Alfaro M."/>
            <person name="Sun H."/>
            <person name="Tritt A."/>
            <person name="Yoshinaga Y."/>
            <person name="Zwiers L.-H."/>
            <person name="Turgeon B."/>
            <person name="Goodwin S."/>
            <person name="Spatafora J."/>
            <person name="Crous P."/>
            <person name="Grigoriev I."/>
        </authorList>
    </citation>
    <scope>NUCLEOTIDE SEQUENCE</scope>
    <source>
        <strain evidence="2">CBS 262.69</strain>
    </source>
</reference>
<accession>A0A6G1HMY7</accession>
<gene>
    <name evidence="2" type="ORF">EJ06DRAFT_149010</name>
</gene>
<feature type="transmembrane region" description="Helical" evidence="1">
    <location>
        <begin position="48"/>
        <end position="68"/>
    </location>
</feature>
<organism evidence="2 3">
    <name type="scientific">Trichodelitschia bisporula</name>
    <dbReference type="NCBI Taxonomy" id="703511"/>
    <lineage>
        <taxon>Eukaryota</taxon>
        <taxon>Fungi</taxon>
        <taxon>Dikarya</taxon>
        <taxon>Ascomycota</taxon>
        <taxon>Pezizomycotina</taxon>
        <taxon>Dothideomycetes</taxon>
        <taxon>Dothideomycetes incertae sedis</taxon>
        <taxon>Phaeotrichales</taxon>
        <taxon>Phaeotrichaceae</taxon>
        <taxon>Trichodelitschia</taxon>
    </lineage>
</organism>
<dbReference type="EMBL" id="ML996703">
    <property type="protein sequence ID" value="KAF2397433.1"/>
    <property type="molecule type" value="Genomic_DNA"/>
</dbReference>